<gene>
    <name evidence="3" type="ORF">GCM10007362_36640</name>
</gene>
<protein>
    <recommendedName>
        <fullName evidence="2">SLH domain-containing protein</fullName>
    </recommendedName>
</protein>
<feature type="signal peptide" evidence="1">
    <location>
        <begin position="1"/>
        <end position="35"/>
    </location>
</feature>
<dbReference type="Pfam" id="PF00144">
    <property type="entry name" value="Beta-lactamase"/>
    <property type="match status" value="1"/>
</dbReference>
<dbReference type="Gene3D" id="3.40.710.10">
    <property type="entry name" value="DD-peptidase/beta-lactamase superfamily"/>
    <property type="match status" value="1"/>
</dbReference>
<dbReference type="InterPro" id="IPR001119">
    <property type="entry name" value="SLH_dom"/>
</dbReference>
<reference evidence="4" key="1">
    <citation type="journal article" date="2019" name="Int. J. Syst. Evol. Microbiol.">
        <title>The Global Catalogue of Microorganisms (GCM) 10K type strain sequencing project: providing services to taxonomists for standard genome sequencing and annotation.</title>
        <authorList>
            <consortium name="The Broad Institute Genomics Platform"/>
            <consortium name="The Broad Institute Genome Sequencing Center for Infectious Disease"/>
            <person name="Wu L."/>
            <person name="Ma J."/>
        </authorList>
    </citation>
    <scope>NUCLEOTIDE SEQUENCE [LARGE SCALE GENOMIC DNA]</scope>
    <source>
        <strain evidence="4">CCM 8702</strain>
    </source>
</reference>
<name>A0ABQ2A2L3_9BACL</name>
<dbReference type="PANTHER" id="PTHR46825:SF9">
    <property type="entry name" value="BETA-LACTAMASE-RELATED DOMAIN-CONTAINING PROTEIN"/>
    <property type="match status" value="1"/>
</dbReference>
<dbReference type="SUPFAM" id="SSF56601">
    <property type="entry name" value="beta-lactamase/transpeptidase-like"/>
    <property type="match status" value="1"/>
</dbReference>
<organism evidence="3 4">
    <name type="scientific">Saccharibacillus endophyticus</name>
    <dbReference type="NCBI Taxonomy" id="2060666"/>
    <lineage>
        <taxon>Bacteria</taxon>
        <taxon>Bacillati</taxon>
        <taxon>Bacillota</taxon>
        <taxon>Bacilli</taxon>
        <taxon>Bacillales</taxon>
        <taxon>Paenibacillaceae</taxon>
        <taxon>Saccharibacillus</taxon>
    </lineage>
</organism>
<dbReference type="InterPro" id="IPR012338">
    <property type="entry name" value="Beta-lactam/transpept-like"/>
</dbReference>
<sequence length="707" mass="76422">MKTNNVWKAASVRWTKAAMAAALALTLLPPSLTSAAAETAPSATSASAQNTALTASSVTAFLDAFFAEEAIQEMAPGAAVVVVKNGQILAEKGYGYADVDSKRTVDPKNDVFRMASVSKTFTAAAIMQLVEQGKVGLDTDIHTYLGDIAFNNPFAEPVTVADLLTHRSGFKIQDPTQEDLNPDLDEYVDLKDYIAKYMPDVVREPGTAYMYDNFAFLLLGYIVQQASGTPYEDYMEKNVFAPLGMDSTGFLMTDELMENAVTGYAAGEPVDPYTVRPTVMPSGGMLSTTEDISKFMIAFLNDGKTASGTQLLKADTVASMTEYRSAIHPLLPDATYGFEAASQLPGAGSSSKVITKAGDMPGASSLMFLIPEQDTGVFVVYNQNGGLREQLYAAFIAKFFPQYAVEAKFPAFTEESPEQLARYAGLYKDLRVESIVSKVGPGSRGRMVISDPLTGERALQQVAPGLFMDANKMLVAFKTDETGNVSYLKEPYLNPMGYEQKGVKPAGFNDIPSTHPYAKYILDLQSLGYYPNDPNQSFGPDQVVTRGEYIDMLMRTSAIPFSENTPEFADIQGHPYAAAIQTAYEYGLVSGNEKGLFQPDRPITRQEAAVIIYNSTAGLYPPELLEVVELTGNTDKWAEPAVKLAVMLGYHGPEVTFTDAGVADFQSKKALTRAENAAINDMLLTSTITGAMQLEDAAAEPEKEPAA</sequence>
<keyword evidence="1" id="KW-0732">Signal</keyword>
<evidence type="ECO:0000313" key="4">
    <source>
        <dbReference type="Proteomes" id="UP000605427"/>
    </source>
</evidence>
<dbReference type="Pfam" id="PF00395">
    <property type="entry name" value="SLH"/>
    <property type="match status" value="2"/>
</dbReference>
<dbReference type="PROSITE" id="PS51272">
    <property type="entry name" value="SLH"/>
    <property type="match status" value="2"/>
</dbReference>
<accession>A0ABQ2A2L3</accession>
<dbReference type="InterPro" id="IPR001466">
    <property type="entry name" value="Beta-lactam-related"/>
</dbReference>
<feature type="domain" description="SLH" evidence="2">
    <location>
        <begin position="504"/>
        <end position="562"/>
    </location>
</feature>
<dbReference type="RefSeq" id="WP_229714245.1">
    <property type="nucleotide sequence ID" value="NZ_BMDD01000004.1"/>
</dbReference>
<evidence type="ECO:0000313" key="3">
    <source>
        <dbReference type="EMBL" id="GGH83581.1"/>
    </source>
</evidence>
<comment type="caution">
    <text evidence="3">The sequence shown here is derived from an EMBL/GenBank/DDBJ whole genome shotgun (WGS) entry which is preliminary data.</text>
</comment>
<dbReference type="PANTHER" id="PTHR46825">
    <property type="entry name" value="D-ALANYL-D-ALANINE-CARBOXYPEPTIDASE/ENDOPEPTIDASE AMPH"/>
    <property type="match status" value="1"/>
</dbReference>
<evidence type="ECO:0000259" key="2">
    <source>
        <dbReference type="PROSITE" id="PS51272"/>
    </source>
</evidence>
<proteinExistence type="predicted"/>
<dbReference type="Proteomes" id="UP000605427">
    <property type="component" value="Unassembled WGS sequence"/>
</dbReference>
<feature type="chain" id="PRO_5047086579" description="SLH domain-containing protein" evidence="1">
    <location>
        <begin position="36"/>
        <end position="707"/>
    </location>
</feature>
<dbReference type="EMBL" id="BMDD01000004">
    <property type="protein sequence ID" value="GGH83581.1"/>
    <property type="molecule type" value="Genomic_DNA"/>
</dbReference>
<keyword evidence="4" id="KW-1185">Reference proteome</keyword>
<dbReference type="InterPro" id="IPR050491">
    <property type="entry name" value="AmpC-like"/>
</dbReference>
<evidence type="ECO:0000256" key="1">
    <source>
        <dbReference type="SAM" id="SignalP"/>
    </source>
</evidence>
<feature type="domain" description="SLH" evidence="2">
    <location>
        <begin position="563"/>
        <end position="626"/>
    </location>
</feature>